<dbReference type="PANTHER" id="PTHR24559:SF444">
    <property type="entry name" value="REVERSE TRANSCRIPTASE DOMAIN-CONTAINING PROTEIN"/>
    <property type="match status" value="1"/>
</dbReference>
<feature type="region of interest" description="Disordered" evidence="1">
    <location>
        <begin position="35"/>
        <end position="65"/>
    </location>
</feature>
<name>A0A9R1W2G2_LACSA</name>
<dbReference type="Gene3D" id="3.10.10.10">
    <property type="entry name" value="HIV Type 1 Reverse Transcriptase, subunit A, domain 1"/>
    <property type="match status" value="1"/>
</dbReference>
<evidence type="ECO:0000313" key="2">
    <source>
        <dbReference type="EMBL" id="KAJ0215894.1"/>
    </source>
</evidence>
<comment type="caution">
    <text evidence="2">The sequence shown here is derived from an EMBL/GenBank/DDBJ whole genome shotgun (WGS) entry which is preliminary data.</text>
</comment>
<accession>A0A9R1W2G2</accession>
<dbReference type="Proteomes" id="UP000235145">
    <property type="component" value="Unassembled WGS sequence"/>
</dbReference>
<gene>
    <name evidence="2" type="ORF">LSAT_V11C300145140</name>
</gene>
<evidence type="ECO:0008006" key="4">
    <source>
        <dbReference type="Google" id="ProtNLM"/>
    </source>
</evidence>
<sequence>MIHGIIKFSTRQGTIAILDTNTRAQHCYQIIAAPEPMRAPKKSKEGSYANRRPLNRRNQGTTGGAPEALLHHLRLEANGSDRPHGSYLVKQKKRGQAADHDRAIKAKVVDLVSAGIIREVMFPTWIANSVMVNKANGAWRMCIDYSDLDNACPKDCYLLLEIDQKVQSLEGFRFKCFLNAYKGYHQV</sequence>
<dbReference type="InterPro" id="IPR053134">
    <property type="entry name" value="RNA-dir_DNA_polymerase"/>
</dbReference>
<dbReference type="EMBL" id="NBSK02000003">
    <property type="protein sequence ID" value="KAJ0215894.1"/>
    <property type="molecule type" value="Genomic_DNA"/>
</dbReference>
<protein>
    <recommendedName>
        <fullName evidence="4">Reverse transcriptase domain-containing protein</fullName>
    </recommendedName>
</protein>
<organism evidence="2 3">
    <name type="scientific">Lactuca sativa</name>
    <name type="common">Garden lettuce</name>
    <dbReference type="NCBI Taxonomy" id="4236"/>
    <lineage>
        <taxon>Eukaryota</taxon>
        <taxon>Viridiplantae</taxon>
        <taxon>Streptophyta</taxon>
        <taxon>Embryophyta</taxon>
        <taxon>Tracheophyta</taxon>
        <taxon>Spermatophyta</taxon>
        <taxon>Magnoliopsida</taxon>
        <taxon>eudicotyledons</taxon>
        <taxon>Gunneridae</taxon>
        <taxon>Pentapetalae</taxon>
        <taxon>asterids</taxon>
        <taxon>campanulids</taxon>
        <taxon>Asterales</taxon>
        <taxon>Asteraceae</taxon>
        <taxon>Cichorioideae</taxon>
        <taxon>Cichorieae</taxon>
        <taxon>Lactucinae</taxon>
        <taxon>Lactuca</taxon>
    </lineage>
</organism>
<keyword evidence="3" id="KW-1185">Reference proteome</keyword>
<proteinExistence type="predicted"/>
<dbReference type="SUPFAM" id="SSF56672">
    <property type="entry name" value="DNA/RNA polymerases"/>
    <property type="match status" value="1"/>
</dbReference>
<evidence type="ECO:0000313" key="3">
    <source>
        <dbReference type="Proteomes" id="UP000235145"/>
    </source>
</evidence>
<reference evidence="2 3" key="1">
    <citation type="journal article" date="2017" name="Nat. Commun.">
        <title>Genome assembly with in vitro proximity ligation data and whole-genome triplication in lettuce.</title>
        <authorList>
            <person name="Reyes-Chin-Wo S."/>
            <person name="Wang Z."/>
            <person name="Yang X."/>
            <person name="Kozik A."/>
            <person name="Arikit S."/>
            <person name="Song C."/>
            <person name="Xia L."/>
            <person name="Froenicke L."/>
            <person name="Lavelle D.O."/>
            <person name="Truco M.J."/>
            <person name="Xia R."/>
            <person name="Zhu S."/>
            <person name="Xu C."/>
            <person name="Xu H."/>
            <person name="Xu X."/>
            <person name="Cox K."/>
            <person name="Korf I."/>
            <person name="Meyers B.C."/>
            <person name="Michelmore R.W."/>
        </authorList>
    </citation>
    <scope>NUCLEOTIDE SEQUENCE [LARGE SCALE GENOMIC DNA]</scope>
    <source>
        <strain evidence="3">cv. Salinas</strain>
        <tissue evidence="2">Seedlings</tissue>
    </source>
</reference>
<evidence type="ECO:0000256" key="1">
    <source>
        <dbReference type="SAM" id="MobiDB-lite"/>
    </source>
</evidence>
<dbReference type="AlphaFoldDB" id="A0A9R1W2G2"/>
<dbReference type="InterPro" id="IPR043502">
    <property type="entry name" value="DNA/RNA_pol_sf"/>
</dbReference>
<dbReference type="PANTHER" id="PTHR24559">
    <property type="entry name" value="TRANSPOSON TY3-I GAG-POL POLYPROTEIN"/>
    <property type="match status" value="1"/>
</dbReference>